<dbReference type="AlphaFoldDB" id="A0A547P9G6"/>
<comment type="caution">
    <text evidence="1">The sequence shown here is derived from an EMBL/GenBank/DDBJ whole genome shotgun (WGS) entry which is preliminary data.</text>
</comment>
<evidence type="ECO:0000313" key="1">
    <source>
        <dbReference type="EMBL" id="TRD10798.1"/>
    </source>
</evidence>
<proteinExistence type="predicted"/>
<protein>
    <recommendedName>
        <fullName evidence="3">Autotransporter outer membrane beta-barrel domain-containing protein</fullName>
    </recommendedName>
</protein>
<organism evidence="1 2">
    <name type="scientific">Erythrobacter insulae</name>
    <dbReference type="NCBI Taxonomy" id="2584124"/>
    <lineage>
        <taxon>Bacteria</taxon>
        <taxon>Pseudomonadati</taxon>
        <taxon>Pseudomonadota</taxon>
        <taxon>Alphaproteobacteria</taxon>
        <taxon>Sphingomonadales</taxon>
        <taxon>Erythrobacteraceae</taxon>
        <taxon>Erythrobacter/Porphyrobacter group</taxon>
        <taxon>Erythrobacter</taxon>
    </lineage>
</organism>
<keyword evidence="2" id="KW-1185">Reference proteome</keyword>
<sequence>MTHKTYTSRRGSPLIVLGLVFAVWAGGRAMTWENPFPIALPFPTAQTLFADANSRPVSSAPVNKENKFSVFTKGGRSQIDALPAQFAARPGMEGTVSVQTDPDISFGHHMLWLKALGAKLPLGETPMHATKAPEQLAGVTPIAPPIQGRSKPGRWSFDTWGFWRAGSSSTAISQGRVPIYGASQIGANLQYRINPSSLRDPRIYARAYRAMVDNGESELAAGASARPIGAVPVRLAAEWRVTQTRFSTNVRPAVMAITELPPQKLPANFQLEAYGGAGYVGGEGATAFADGQAAVTRKLVNFSGPADTNARLSLGAGAWGGAQEGAARMDVGPTMRLDLTLGEVPARLSIDWRERVGGDASPGSGVAATLSTRF</sequence>
<dbReference type="OrthoDB" id="7427399at2"/>
<accession>A0A547P9G6</accession>
<reference evidence="1 2" key="1">
    <citation type="submission" date="2019-06" db="EMBL/GenBank/DDBJ databases">
        <title>Erythrobacter insulae sp. nov., isolated from a tidal flat.</title>
        <authorList>
            <person name="Yoon J.-H."/>
        </authorList>
    </citation>
    <scope>NUCLEOTIDE SEQUENCE [LARGE SCALE GENOMIC DNA]</scope>
    <source>
        <strain evidence="1 2">JBTF-M21</strain>
    </source>
</reference>
<evidence type="ECO:0000313" key="2">
    <source>
        <dbReference type="Proteomes" id="UP000316343"/>
    </source>
</evidence>
<dbReference type="RefSeq" id="WP_142787059.1">
    <property type="nucleotide sequence ID" value="NZ_VHJK01000001.1"/>
</dbReference>
<name>A0A547P9G6_9SPHN</name>
<dbReference type="EMBL" id="VHJK01000001">
    <property type="protein sequence ID" value="TRD10798.1"/>
    <property type="molecule type" value="Genomic_DNA"/>
</dbReference>
<gene>
    <name evidence="1" type="ORF">FGU71_02215</name>
</gene>
<evidence type="ECO:0008006" key="3">
    <source>
        <dbReference type="Google" id="ProtNLM"/>
    </source>
</evidence>
<dbReference type="Proteomes" id="UP000316343">
    <property type="component" value="Unassembled WGS sequence"/>
</dbReference>